<dbReference type="CDD" id="cd09019">
    <property type="entry name" value="galactose_mutarotase_like"/>
    <property type="match status" value="1"/>
</dbReference>
<dbReference type="Pfam" id="PF01263">
    <property type="entry name" value="Aldose_epim"/>
    <property type="match status" value="1"/>
</dbReference>
<feature type="binding site" evidence="10">
    <location>
        <position position="251"/>
    </location>
    <ligand>
        <name>beta-D-galactose</name>
        <dbReference type="ChEBI" id="CHEBI:27667"/>
    </ligand>
</feature>
<dbReference type="InterPro" id="IPR014718">
    <property type="entry name" value="GH-type_carb-bd"/>
</dbReference>
<evidence type="ECO:0000256" key="3">
    <source>
        <dbReference type="ARBA" id="ARBA00006206"/>
    </source>
</evidence>
<dbReference type="UniPathway" id="UPA00242"/>
<dbReference type="GO" id="GO:0033499">
    <property type="term" value="P:galactose catabolic process via UDP-galactose, Leloir pathway"/>
    <property type="evidence" value="ECO:0007669"/>
    <property type="project" value="TreeGrafter"/>
</dbReference>
<comment type="similarity">
    <text evidence="3 8">Belongs to the aldose epimerase family.</text>
</comment>
<organism evidence="12 13">
    <name type="scientific">Alkalihalophilus marmarensis DSM 21297</name>
    <dbReference type="NCBI Taxonomy" id="1188261"/>
    <lineage>
        <taxon>Bacteria</taxon>
        <taxon>Bacillati</taxon>
        <taxon>Bacillota</taxon>
        <taxon>Bacilli</taxon>
        <taxon>Bacillales</taxon>
        <taxon>Bacillaceae</taxon>
        <taxon>Alkalihalophilus</taxon>
    </lineage>
</organism>
<keyword evidence="6 8" id="KW-0413">Isomerase</keyword>
<evidence type="ECO:0000256" key="7">
    <source>
        <dbReference type="ARBA" id="ARBA00023277"/>
    </source>
</evidence>
<dbReference type="PANTHER" id="PTHR10091:SF0">
    <property type="entry name" value="GALACTOSE MUTAROTASE"/>
    <property type="match status" value="1"/>
</dbReference>
<proteinExistence type="inferred from homology"/>
<dbReference type="InterPro" id="IPR011013">
    <property type="entry name" value="Gal_mutarotase_sf_dom"/>
</dbReference>
<comment type="catalytic activity">
    <reaction evidence="1 8">
        <text>alpha-D-glucose = beta-D-glucose</text>
        <dbReference type="Rhea" id="RHEA:10264"/>
        <dbReference type="ChEBI" id="CHEBI:15903"/>
        <dbReference type="ChEBI" id="CHEBI:17925"/>
        <dbReference type="EC" id="5.1.3.3"/>
    </reaction>
</comment>
<dbReference type="InterPro" id="IPR015443">
    <property type="entry name" value="Aldose_1-epimerase"/>
</dbReference>
<evidence type="ECO:0000256" key="1">
    <source>
        <dbReference type="ARBA" id="ARBA00001614"/>
    </source>
</evidence>
<gene>
    <name evidence="12" type="ORF">A33I_03985</name>
</gene>
<keyword evidence="7 8" id="KW-0119">Carbohydrate metabolism</keyword>
<dbReference type="EMBL" id="ATAE01000003">
    <property type="protein sequence ID" value="ERN55110.1"/>
    <property type="molecule type" value="Genomic_DNA"/>
</dbReference>
<dbReference type="GO" id="GO:0004034">
    <property type="term" value="F:aldose 1-epimerase activity"/>
    <property type="evidence" value="ECO:0007669"/>
    <property type="project" value="UniProtKB-EC"/>
</dbReference>
<accession>U6SW20</accession>
<comment type="pathway">
    <text evidence="2 8">Carbohydrate metabolism; hexose metabolism.</text>
</comment>
<dbReference type="PIRSF" id="PIRSF005096">
    <property type="entry name" value="GALM"/>
    <property type="match status" value="1"/>
</dbReference>
<evidence type="ECO:0000256" key="8">
    <source>
        <dbReference type="PIRNR" id="PIRNR005096"/>
    </source>
</evidence>
<evidence type="ECO:0000313" key="12">
    <source>
        <dbReference type="EMBL" id="ERN55110.1"/>
    </source>
</evidence>
<dbReference type="GO" id="GO:0030246">
    <property type="term" value="F:carbohydrate binding"/>
    <property type="evidence" value="ECO:0007669"/>
    <property type="project" value="InterPro"/>
</dbReference>
<dbReference type="SUPFAM" id="SSF74650">
    <property type="entry name" value="Galactose mutarotase-like"/>
    <property type="match status" value="1"/>
</dbReference>
<dbReference type="InterPro" id="IPR008183">
    <property type="entry name" value="Aldose_1/G6P_1-epimerase"/>
</dbReference>
<evidence type="ECO:0000256" key="9">
    <source>
        <dbReference type="PIRSR" id="PIRSR005096-1"/>
    </source>
</evidence>
<protein>
    <recommendedName>
        <fullName evidence="5 8">Aldose 1-epimerase</fullName>
        <ecNumber evidence="4 8">5.1.3.3</ecNumber>
    </recommendedName>
</protein>
<dbReference type="Proteomes" id="UP000017170">
    <property type="component" value="Unassembled WGS sequence"/>
</dbReference>
<reference evidence="12 13" key="1">
    <citation type="journal article" date="2013" name="Genome Announc.">
        <title>Genome Sequence of the Extreme Obligate Alkaliphile Bacillus marmarensis Strain DSM 21297.</title>
        <authorList>
            <person name="Wernick D.G."/>
            <person name="Choi K.Y."/>
            <person name="Tat C.A."/>
            <person name="Lafontaine Rivera J.G."/>
            <person name="Liao J.C."/>
        </authorList>
    </citation>
    <scope>NUCLEOTIDE SEQUENCE [LARGE SCALE GENOMIC DNA]</scope>
    <source>
        <strain evidence="12 13">DSM 21297</strain>
    </source>
</reference>
<evidence type="ECO:0000256" key="4">
    <source>
        <dbReference type="ARBA" id="ARBA00013185"/>
    </source>
</evidence>
<name>U6SW20_9BACI</name>
<evidence type="ECO:0000256" key="10">
    <source>
        <dbReference type="PIRSR" id="PIRSR005096-2"/>
    </source>
</evidence>
<evidence type="ECO:0000256" key="6">
    <source>
        <dbReference type="ARBA" id="ARBA00023235"/>
    </source>
</evidence>
<evidence type="ECO:0000256" key="5">
    <source>
        <dbReference type="ARBA" id="ARBA00014165"/>
    </source>
</evidence>
<evidence type="ECO:0000313" key="13">
    <source>
        <dbReference type="Proteomes" id="UP000017170"/>
    </source>
</evidence>
<feature type="active site" description="Proton acceptor" evidence="9">
    <location>
        <position position="312"/>
    </location>
</feature>
<dbReference type="AlphaFoldDB" id="U6SW20"/>
<dbReference type="InterPro" id="IPR047215">
    <property type="entry name" value="Galactose_mutarotase-like"/>
</dbReference>
<dbReference type="EC" id="5.1.3.3" evidence="4 8"/>
<comment type="caution">
    <text evidence="12">The sequence shown here is derived from an EMBL/GenBank/DDBJ whole genome shotgun (WGS) entry which is preliminary data.</text>
</comment>
<feature type="active site" description="Proton donor" evidence="9">
    <location>
        <position position="178"/>
    </location>
</feature>
<sequence length="347" mass="38795">MVIRTEEVIGELNGQSVKLVRLSNNNGMEVACLNYGCTITEIRVPDRNGVIENVVLGFDTLEEYIKHSPYFGSVVGPVAGRITNSSFIVDGVHYQLPSNEGKHHLHGGPNGFDKVIWDVGNVEDESILSFTYEKVDGFAGYPGNLKVTVTYQLTNDNELIISYYATTDKKTVVNMTNHSYFNLSGAIKRDILSHELKVASDRFLPLNDSLIPTGEIAEVEGTAFDFREGRPLEDGVKSRHSQNLLVGRGYDHPLILSRNQKEEICLVEPQSGRKLTIETDEPIVVLYTSNMMKPTFTMRGVEANKYLGVCLETQHHPDAINHSSFPSIVLDEDEEYKTTTAYRFSIE</sequence>
<dbReference type="RefSeq" id="WP_022626616.1">
    <property type="nucleotide sequence ID" value="NZ_ATAE01000003.1"/>
</dbReference>
<feature type="binding site" evidence="11">
    <location>
        <begin position="178"/>
        <end position="180"/>
    </location>
    <ligand>
        <name>beta-D-galactose</name>
        <dbReference type="ChEBI" id="CHEBI:27667"/>
    </ligand>
</feature>
<dbReference type="PATRIC" id="fig|1188261.3.peg.207"/>
<dbReference type="PROSITE" id="PS00545">
    <property type="entry name" value="ALDOSE_1_EPIMERASE"/>
    <property type="match status" value="1"/>
</dbReference>
<dbReference type="NCBIfam" id="NF008277">
    <property type="entry name" value="PRK11055.1"/>
    <property type="match status" value="1"/>
</dbReference>
<dbReference type="InterPro" id="IPR018052">
    <property type="entry name" value="Ald1_epimerase_CS"/>
</dbReference>
<evidence type="ECO:0000256" key="11">
    <source>
        <dbReference type="PIRSR" id="PIRSR005096-3"/>
    </source>
</evidence>
<dbReference type="PANTHER" id="PTHR10091">
    <property type="entry name" value="ALDOSE-1-EPIMERASE"/>
    <property type="match status" value="1"/>
</dbReference>
<dbReference type="GO" id="GO:0006006">
    <property type="term" value="P:glucose metabolic process"/>
    <property type="evidence" value="ECO:0007669"/>
    <property type="project" value="TreeGrafter"/>
</dbReference>
<dbReference type="Gene3D" id="2.70.98.10">
    <property type="match status" value="1"/>
</dbReference>
<keyword evidence="13" id="KW-1185">Reference proteome</keyword>
<evidence type="ECO:0000256" key="2">
    <source>
        <dbReference type="ARBA" id="ARBA00005028"/>
    </source>
</evidence>